<dbReference type="EMBL" id="JPXS01000034">
    <property type="protein sequence ID" value="KGQ31351.1"/>
    <property type="molecule type" value="Genomic_DNA"/>
</dbReference>
<dbReference type="Gene3D" id="2.40.160.90">
    <property type="match status" value="1"/>
</dbReference>
<dbReference type="InterPro" id="IPR014902">
    <property type="entry name" value="FHBP-like_C"/>
</dbReference>
<name>A0A0A2XG47_9PAST</name>
<sequence length="266" mass="28733">RKAEEARLAKQEKLIAMALEKGLTQEQANQFANSNIDDDLANAPTNLNNFKREIDSEVAPISHKKNAIKGTRIIEGLEGRETVYRFVPADNSGQSRSSQNVYSSSIVNGKTTIIQAAYNIYSTNLANSGIAVIKANGNVNSSNADDVILLSSGRATNPKNLDYLSGNATYSGKAYVVKNLDLSEEKLQFSADFDNKKVKGTIGDEITLNETSFTSENEKITFNGLAESVKEQSQGSYNGTFMGKDAAEVIGNIEIGDTKAVFQGAK</sequence>
<dbReference type="InterPro" id="IPR011250">
    <property type="entry name" value="OMP/PagP_B-barrel"/>
</dbReference>
<dbReference type="SUPFAM" id="SSF56925">
    <property type="entry name" value="OMPA-like"/>
    <property type="match status" value="1"/>
</dbReference>
<protein>
    <recommendedName>
        <fullName evidence="1">Factor H binding protein-like C-terminal domain-containing protein</fullName>
    </recommendedName>
</protein>
<proteinExistence type="predicted"/>
<feature type="domain" description="Factor H binding protein-like C-terminal" evidence="1">
    <location>
        <begin position="165"/>
        <end position="253"/>
    </location>
</feature>
<dbReference type="Proteomes" id="UP000030526">
    <property type="component" value="Unassembled WGS sequence"/>
</dbReference>
<dbReference type="Pfam" id="PF08794">
    <property type="entry name" value="FHBP_C"/>
    <property type="match status" value="1"/>
</dbReference>
<organism evidence="2 3">
    <name type="scientific">Gallibacterium anatis</name>
    <dbReference type="NCBI Taxonomy" id="750"/>
    <lineage>
        <taxon>Bacteria</taxon>
        <taxon>Pseudomonadati</taxon>
        <taxon>Pseudomonadota</taxon>
        <taxon>Gammaproteobacteria</taxon>
        <taxon>Pasteurellales</taxon>
        <taxon>Pasteurellaceae</taxon>
        <taxon>Gallibacterium</taxon>
    </lineage>
</organism>
<gene>
    <name evidence="2" type="ORF">JP32_07205</name>
</gene>
<evidence type="ECO:0000313" key="2">
    <source>
        <dbReference type="EMBL" id="KGQ31351.1"/>
    </source>
</evidence>
<comment type="caution">
    <text evidence="2">The sequence shown here is derived from an EMBL/GenBank/DDBJ whole genome shotgun (WGS) entry which is preliminary data.</text>
</comment>
<dbReference type="AlphaFoldDB" id="A0A0A2XG47"/>
<dbReference type="RefSeq" id="WP_039084148.1">
    <property type="nucleotide sequence ID" value="NZ_JPXS01000034.1"/>
</dbReference>
<evidence type="ECO:0000313" key="3">
    <source>
        <dbReference type="Proteomes" id="UP000030526"/>
    </source>
</evidence>
<accession>A0A0A2XG47</accession>
<reference evidence="2 3" key="1">
    <citation type="submission" date="2014-08" db="EMBL/GenBank/DDBJ databases">
        <title>Chaperone-usher fimbriae in a diverse selection of Gallibacterium genomes.</title>
        <authorList>
            <person name="Kudirkiene E."/>
            <person name="Bager R.J."/>
            <person name="Johnson T.J."/>
            <person name="Bojesen A.M."/>
        </authorList>
    </citation>
    <scope>NUCLEOTIDE SEQUENCE [LARGE SCALE GENOMIC DNA]</scope>
    <source>
        <strain evidence="2 3">20558/3kl.</strain>
    </source>
</reference>
<evidence type="ECO:0000259" key="1">
    <source>
        <dbReference type="Pfam" id="PF08794"/>
    </source>
</evidence>
<feature type="non-terminal residue" evidence="2">
    <location>
        <position position="1"/>
    </location>
</feature>